<sequence>MKKKKKNKRDEELERIEEEEIMGFVEDETLRELNEMLEGGKYAIQESIEQAPPGYLPIDVMLKIYRPEAREFIEKEIDTYGIKSAVLSQYNRYAKEFGEPELTPEEFIDGFKPFIVAYLFSHRDHESVAIRYVPRPMLLSEYISLIKKHRIKVEDYKTLSDFLFAFIEKTFEAKRKEKEIAITSDVMEAVFLESKYTGEFKDKKIPDALTDLISNAVFKGEERKEKIIPEDVEKRIINKTLKDIGIFRRPFSIVATIHDDKIRWSLIWKPVREKRVRPRTVILLLSTYPNTTIQKYFNFMFLPPRYKIEKKEERLTPIAVDVALFYFFITRFHPGIKYFIDELRLEDELGYPYKDKRFMPIANYWLNIEGAERFKFKHFEMFKISTEHRALDRAVDDMREQFDKALDSISGIKGFVKERYIFEIPSVFIRTLTRYYGLINLGEVQRKEYADTFSDLLKKYDVIQVKKDGEYFYVEELKKERELTPEEKDIFLLKRAPTVSVGNKLYYITFYKKLKSDENLTEIMDWLKRRKIRPELTLEELKDLRDKSPEEFGKIMNSILYEASIDRERQGKALFTLVHHFFAKGVVSSEIERMIKEFMVGIVKTHPEIPIKEKKIATTIIERGEPQEKEEMLNIAIHEPGGIFPPSLITMTEAIEEIAGIEEFDEIEEEYLTERVPTIRVKKLNTDDWIVESEKEIV</sequence>
<protein>
    <submittedName>
        <fullName evidence="1">Uncharacterized protein</fullName>
    </submittedName>
</protein>
<dbReference type="AlphaFoldDB" id="A0A7V4E2S9"/>
<dbReference type="EMBL" id="DTDP01000069">
    <property type="protein sequence ID" value="HGK53699.1"/>
    <property type="molecule type" value="Genomic_DNA"/>
</dbReference>
<evidence type="ECO:0000313" key="1">
    <source>
        <dbReference type="EMBL" id="HGK53699.1"/>
    </source>
</evidence>
<name>A0A7V4E2S9_UNCW3</name>
<comment type="caution">
    <text evidence="1">The sequence shown here is derived from an EMBL/GenBank/DDBJ whole genome shotgun (WGS) entry which is preliminary data.</text>
</comment>
<accession>A0A7V4E2S9</accession>
<proteinExistence type="predicted"/>
<organism evidence="1">
    <name type="scientific">candidate division WOR-3 bacterium</name>
    <dbReference type="NCBI Taxonomy" id="2052148"/>
    <lineage>
        <taxon>Bacteria</taxon>
        <taxon>Bacteria division WOR-3</taxon>
    </lineage>
</organism>
<gene>
    <name evidence="1" type="ORF">ENU72_01585</name>
</gene>
<reference evidence="1" key="1">
    <citation type="journal article" date="2020" name="mSystems">
        <title>Genome- and Community-Level Interaction Insights into Carbon Utilization and Element Cycling Functions of Hydrothermarchaeota in Hydrothermal Sediment.</title>
        <authorList>
            <person name="Zhou Z."/>
            <person name="Liu Y."/>
            <person name="Xu W."/>
            <person name="Pan J."/>
            <person name="Luo Z.H."/>
            <person name="Li M."/>
        </authorList>
    </citation>
    <scope>NUCLEOTIDE SEQUENCE [LARGE SCALE GENOMIC DNA]</scope>
    <source>
        <strain evidence="1">SpSt-695</strain>
    </source>
</reference>